<organism evidence="3 4">
    <name type="scientific">Amycolatopsis carbonis</name>
    <dbReference type="NCBI Taxonomy" id="715471"/>
    <lineage>
        <taxon>Bacteria</taxon>
        <taxon>Bacillati</taxon>
        <taxon>Actinomycetota</taxon>
        <taxon>Actinomycetes</taxon>
        <taxon>Pseudonocardiales</taxon>
        <taxon>Pseudonocardiaceae</taxon>
        <taxon>Amycolatopsis</taxon>
    </lineage>
</organism>
<sequence length="238" mass="24691">MTITGPRTSTRLLLVVVCVVVLATATTLANRVLPGWAYPVCGAVTAAVLLALAFGAGYTPADLGVSRATLGRAAVTGLVGAAFFLVVFGIAAVVPALRTVYDDGRVGDPDLLQLLWLTLGRITFGTVIVEEIAFRGVLPALLGARDDRWRWGPILGASAFFGLWHFLPALAVGRNAAVHAALGGIPTQLLQVLAMVAAAAAGVFLYAWRHFGRGVLASVLVHFTTNVGGLVIAVAVRA</sequence>
<dbReference type="GO" id="GO:0004175">
    <property type="term" value="F:endopeptidase activity"/>
    <property type="evidence" value="ECO:0007669"/>
    <property type="project" value="UniProtKB-ARBA"/>
</dbReference>
<feature type="domain" description="CAAX prenyl protease 2/Lysostaphin resistance protein A-like" evidence="2">
    <location>
        <begin position="115"/>
        <end position="227"/>
    </location>
</feature>
<keyword evidence="1" id="KW-1133">Transmembrane helix</keyword>
<dbReference type="KEGG" id="acab:QRX50_21430"/>
<feature type="transmembrane region" description="Helical" evidence="1">
    <location>
        <begin position="36"/>
        <end position="58"/>
    </location>
</feature>
<name>A0A9Y2IPI0_9PSEU</name>
<dbReference type="InterPro" id="IPR003675">
    <property type="entry name" value="Rce1/LyrA-like_dom"/>
</dbReference>
<feature type="transmembrane region" description="Helical" evidence="1">
    <location>
        <begin position="189"/>
        <end position="208"/>
    </location>
</feature>
<dbReference type="Proteomes" id="UP001236014">
    <property type="component" value="Chromosome"/>
</dbReference>
<evidence type="ECO:0000259" key="2">
    <source>
        <dbReference type="Pfam" id="PF02517"/>
    </source>
</evidence>
<feature type="transmembrane region" description="Helical" evidence="1">
    <location>
        <begin position="12"/>
        <end position="30"/>
    </location>
</feature>
<keyword evidence="4" id="KW-1185">Reference proteome</keyword>
<dbReference type="GO" id="GO:0080120">
    <property type="term" value="P:CAAX-box protein maturation"/>
    <property type="evidence" value="ECO:0007669"/>
    <property type="project" value="UniProtKB-ARBA"/>
</dbReference>
<dbReference type="RefSeq" id="WP_285973692.1">
    <property type="nucleotide sequence ID" value="NZ_CP127294.1"/>
</dbReference>
<keyword evidence="3" id="KW-0378">Hydrolase</keyword>
<accession>A0A9Y2IPI0</accession>
<reference evidence="3 4" key="1">
    <citation type="submission" date="2023-06" db="EMBL/GenBank/DDBJ databases">
        <authorList>
            <person name="Oyuntsetseg B."/>
            <person name="Kim S.B."/>
        </authorList>
    </citation>
    <scope>NUCLEOTIDE SEQUENCE [LARGE SCALE GENOMIC DNA]</scope>
    <source>
        <strain evidence="3 4">2-15</strain>
    </source>
</reference>
<dbReference type="Pfam" id="PF02517">
    <property type="entry name" value="Rce1-like"/>
    <property type="match status" value="1"/>
</dbReference>
<keyword evidence="3" id="KW-0645">Protease</keyword>
<dbReference type="GO" id="GO:0008237">
    <property type="term" value="F:metallopeptidase activity"/>
    <property type="evidence" value="ECO:0007669"/>
    <property type="project" value="UniProtKB-KW"/>
</dbReference>
<feature type="transmembrane region" description="Helical" evidence="1">
    <location>
        <begin position="114"/>
        <end position="134"/>
    </location>
</feature>
<dbReference type="AlphaFoldDB" id="A0A9Y2IPI0"/>
<keyword evidence="1" id="KW-0472">Membrane</keyword>
<keyword evidence="1" id="KW-0812">Transmembrane</keyword>
<feature type="transmembrane region" description="Helical" evidence="1">
    <location>
        <begin position="70"/>
        <end position="94"/>
    </location>
</feature>
<gene>
    <name evidence="3" type="ORF">QRX50_21430</name>
</gene>
<dbReference type="EC" id="3.4.-.-" evidence="3"/>
<keyword evidence="3" id="KW-0482">Metalloprotease</keyword>
<feature type="transmembrane region" description="Helical" evidence="1">
    <location>
        <begin position="154"/>
        <end position="177"/>
    </location>
</feature>
<dbReference type="EMBL" id="CP127294">
    <property type="protein sequence ID" value="WIX83134.1"/>
    <property type="molecule type" value="Genomic_DNA"/>
</dbReference>
<proteinExistence type="predicted"/>
<evidence type="ECO:0000313" key="3">
    <source>
        <dbReference type="EMBL" id="WIX83134.1"/>
    </source>
</evidence>
<evidence type="ECO:0000313" key="4">
    <source>
        <dbReference type="Proteomes" id="UP001236014"/>
    </source>
</evidence>
<evidence type="ECO:0000256" key="1">
    <source>
        <dbReference type="SAM" id="Phobius"/>
    </source>
</evidence>
<feature type="transmembrane region" description="Helical" evidence="1">
    <location>
        <begin position="215"/>
        <end position="236"/>
    </location>
</feature>
<protein>
    <submittedName>
        <fullName evidence="3">CPBP family intramembrane metalloprotease</fullName>
        <ecNumber evidence="3">3.4.-.-</ecNumber>
    </submittedName>
</protein>